<comment type="caution">
    <text evidence="13">The sequence shown here is derived from an EMBL/GenBank/DDBJ whole genome shotgun (WGS) entry which is preliminary data.</text>
</comment>
<evidence type="ECO:0000256" key="4">
    <source>
        <dbReference type="ARBA" id="ARBA00022741"/>
    </source>
</evidence>
<keyword evidence="3" id="KW-0808">Transferase</keyword>
<dbReference type="EMBL" id="JAPFFF010000018">
    <property type="protein sequence ID" value="KAK8860335.1"/>
    <property type="molecule type" value="Genomic_DNA"/>
</dbReference>
<comment type="catalytic activity">
    <reaction evidence="8">
        <text>L-seryl-[protein] + ATP = O-phospho-L-seryl-[protein] + ADP + H(+)</text>
        <dbReference type="Rhea" id="RHEA:17989"/>
        <dbReference type="Rhea" id="RHEA-COMP:9863"/>
        <dbReference type="Rhea" id="RHEA-COMP:11604"/>
        <dbReference type="ChEBI" id="CHEBI:15378"/>
        <dbReference type="ChEBI" id="CHEBI:29999"/>
        <dbReference type="ChEBI" id="CHEBI:30616"/>
        <dbReference type="ChEBI" id="CHEBI:83421"/>
        <dbReference type="ChEBI" id="CHEBI:456216"/>
        <dbReference type="EC" id="2.7.11.1"/>
    </reaction>
</comment>
<proteinExistence type="predicted"/>
<accession>A0ABR2IBH1</accession>
<feature type="region of interest" description="Disordered" evidence="11">
    <location>
        <begin position="270"/>
        <end position="291"/>
    </location>
</feature>
<dbReference type="SUPFAM" id="SSF56112">
    <property type="entry name" value="Protein kinase-like (PK-like)"/>
    <property type="match status" value="1"/>
</dbReference>
<dbReference type="Pfam" id="PF00069">
    <property type="entry name" value="Pkinase"/>
    <property type="match status" value="1"/>
</dbReference>
<keyword evidence="2" id="KW-0723">Serine/threonine-protein kinase</keyword>
<feature type="region of interest" description="Disordered" evidence="11">
    <location>
        <begin position="552"/>
        <end position="659"/>
    </location>
</feature>
<evidence type="ECO:0000259" key="12">
    <source>
        <dbReference type="PROSITE" id="PS50011"/>
    </source>
</evidence>
<dbReference type="PROSITE" id="PS00108">
    <property type="entry name" value="PROTEIN_KINASE_ST"/>
    <property type="match status" value="1"/>
</dbReference>
<evidence type="ECO:0000256" key="11">
    <source>
        <dbReference type="SAM" id="MobiDB-lite"/>
    </source>
</evidence>
<dbReference type="EC" id="2.7.11.1" evidence="1"/>
<evidence type="ECO:0000313" key="14">
    <source>
        <dbReference type="Proteomes" id="UP001470230"/>
    </source>
</evidence>
<evidence type="ECO:0000256" key="5">
    <source>
        <dbReference type="ARBA" id="ARBA00022777"/>
    </source>
</evidence>
<evidence type="ECO:0000256" key="10">
    <source>
        <dbReference type="SAM" id="Coils"/>
    </source>
</evidence>
<keyword evidence="6 9" id="KW-0067">ATP-binding</keyword>
<keyword evidence="14" id="KW-1185">Reference proteome</keyword>
<dbReference type="PROSITE" id="PS50011">
    <property type="entry name" value="PROTEIN_KINASE_DOM"/>
    <property type="match status" value="1"/>
</dbReference>
<evidence type="ECO:0000256" key="6">
    <source>
        <dbReference type="ARBA" id="ARBA00022840"/>
    </source>
</evidence>
<evidence type="ECO:0000313" key="13">
    <source>
        <dbReference type="EMBL" id="KAK8860335.1"/>
    </source>
</evidence>
<dbReference type="PANTHER" id="PTHR44899">
    <property type="entry name" value="CAMK FAMILY PROTEIN KINASE"/>
    <property type="match status" value="1"/>
</dbReference>
<dbReference type="InterPro" id="IPR011009">
    <property type="entry name" value="Kinase-like_dom_sf"/>
</dbReference>
<evidence type="ECO:0000256" key="1">
    <source>
        <dbReference type="ARBA" id="ARBA00012513"/>
    </source>
</evidence>
<evidence type="ECO:0000256" key="8">
    <source>
        <dbReference type="ARBA" id="ARBA00048679"/>
    </source>
</evidence>
<feature type="binding site" evidence="9">
    <location>
        <position position="33"/>
    </location>
    <ligand>
        <name>ATP</name>
        <dbReference type="ChEBI" id="CHEBI:30616"/>
    </ligand>
</feature>
<organism evidence="13 14">
    <name type="scientific">Tritrichomonas musculus</name>
    <dbReference type="NCBI Taxonomy" id="1915356"/>
    <lineage>
        <taxon>Eukaryota</taxon>
        <taxon>Metamonada</taxon>
        <taxon>Parabasalia</taxon>
        <taxon>Tritrichomonadida</taxon>
        <taxon>Tritrichomonadidae</taxon>
        <taxon>Tritrichomonas</taxon>
    </lineage>
</organism>
<feature type="domain" description="Protein kinase" evidence="12">
    <location>
        <begin position="4"/>
        <end position="264"/>
    </location>
</feature>
<dbReference type="InterPro" id="IPR017441">
    <property type="entry name" value="Protein_kinase_ATP_BS"/>
</dbReference>
<feature type="coiled-coil region" evidence="10">
    <location>
        <begin position="323"/>
        <end position="358"/>
    </location>
</feature>
<reference evidence="13 14" key="1">
    <citation type="submission" date="2024-04" db="EMBL/GenBank/DDBJ databases">
        <title>Tritrichomonas musculus Genome.</title>
        <authorList>
            <person name="Alves-Ferreira E."/>
            <person name="Grigg M."/>
            <person name="Lorenzi H."/>
            <person name="Galac M."/>
        </authorList>
    </citation>
    <scope>NUCLEOTIDE SEQUENCE [LARGE SCALE GENOMIC DNA]</scope>
    <source>
        <strain evidence="13 14">EAF2021</strain>
    </source>
</reference>
<feature type="compositionally biased region" description="Low complexity" evidence="11">
    <location>
        <begin position="274"/>
        <end position="291"/>
    </location>
</feature>
<dbReference type="CDD" id="cd08215">
    <property type="entry name" value="STKc_Nek"/>
    <property type="match status" value="1"/>
</dbReference>
<keyword evidence="10" id="KW-0175">Coiled coil</keyword>
<feature type="region of interest" description="Disordered" evidence="11">
    <location>
        <begin position="472"/>
        <end position="498"/>
    </location>
</feature>
<evidence type="ECO:0000256" key="9">
    <source>
        <dbReference type="PROSITE-ProRule" id="PRU10141"/>
    </source>
</evidence>
<name>A0ABR2IBH1_9EUKA</name>
<dbReference type="InterPro" id="IPR000719">
    <property type="entry name" value="Prot_kinase_dom"/>
</dbReference>
<feature type="compositionally biased region" description="Basic and acidic residues" evidence="11">
    <location>
        <begin position="635"/>
        <end position="644"/>
    </location>
</feature>
<dbReference type="InterPro" id="IPR051131">
    <property type="entry name" value="NEK_Ser/Thr_kinase_NIMA"/>
</dbReference>
<feature type="compositionally biased region" description="Low complexity" evidence="11">
    <location>
        <begin position="478"/>
        <end position="491"/>
    </location>
</feature>
<keyword evidence="5" id="KW-0418">Kinase</keyword>
<feature type="region of interest" description="Disordered" evidence="11">
    <location>
        <begin position="423"/>
        <end position="458"/>
    </location>
</feature>
<feature type="compositionally biased region" description="Low complexity" evidence="11">
    <location>
        <begin position="584"/>
        <end position="613"/>
    </location>
</feature>
<evidence type="ECO:0000256" key="2">
    <source>
        <dbReference type="ARBA" id="ARBA00022527"/>
    </source>
</evidence>
<protein>
    <recommendedName>
        <fullName evidence="1">non-specific serine/threonine protein kinase</fullName>
        <ecNumber evidence="1">2.7.11.1</ecNumber>
    </recommendedName>
</protein>
<dbReference type="Proteomes" id="UP001470230">
    <property type="component" value="Unassembled WGS sequence"/>
</dbReference>
<dbReference type="InterPro" id="IPR008271">
    <property type="entry name" value="Ser/Thr_kinase_AS"/>
</dbReference>
<sequence>MNKYEEMRLLGEGSYGKAVLCKRVRDGKFFVIKEIRMANLSKEDRDAAMNEANLLSSLNHPYIIKYEESFQERGCFYIVMEYADGGDLAAKIKDRKTYFTENEILHTFIQLALAVKYIHDRKVLHRDLKAQNIFLMKDGTVKLGDFGIARVLENTFQLCHTRIGTPYYLSPEICEGKTYNSKTDIWSLGCILYELCTLRHAFNARNMTALVVQIIRGKYDPIPPCFSSELSKLISHMLTSDQKARPSINGVLNTPIIKSRLPFLLFDSSPKKVQNQPRPIQQQQYQMPVQRPSPIIKSSVSEADKYIKQREAEKARELRQRQIDEILKRRKEEQKKRRQQEEEEMRRLRLEAINKRAALLNNNNNNNNDYHSELDTFGKIMHNEYIENRMAAIKNKRKDKLGEIDFEGEVIPEDSFLREMAGEKPEWAAPTDSTKSSNYDTNNPSWMASPSKYENSQNSHLRFPELYQSNDDKSANISSSFSTPELSLSRSNSEERRRKLMEQRAAAQANWKTLKTLEMQTQELTNSQILTSSSFDADITNRLSTKRGNIASSASVAPMSPAPLMMMNSNSPSQASKKASINKPSIRTPISSPRSISALSPSSPSIIKISDNSKNGEFNSPPVAPSILPSLPEMDDTKYNDNKKYFAANPSSPPTQQLLQLKPYSSSPNDLNFSSSRSRLKELGLDPSLAKNEKDRKILMELDMELSSRPSPLSQDQTISYSCDDININYNHESIYGNENEISNSDDNDSHPRPLIQMGVSEAKSHVSQIHSLVSSIKSVLKMPNDTEDTENTFEIPTEKPISHDLINKEVRFPIVSDNDSLMYRAEAMRAFLERELGIEEFITLRHELESENNGNEVISKYPNVLPGLVVILQQLLILEHLIEDM</sequence>
<dbReference type="PROSITE" id="PS00107">
    <property type="entry name" value="PROTEIN_KINASE_ATP"/>
    <property type="match status" value="1"/>
</dbReference>
<comment type="catalytic activity">
    <reaction evidence="7">
        <text>L-threonyl-[protein] + ATP = O-phospho-L-threonyl-[protein] + ADP + H(+)</text>
        <dbReference type="Rhea" id="RHEA:46608"/>
        <dbReference type="Rhea" id="RHEA-COMP:11060"/>
        <dbReference type="Rhea" id="RHEA-COMP:11605"/>
        <dbReference type="ChEBI" id="CHEBI:15378"/>
        <dbReference type="ChEBI" id="CHEBI:30013"/>
        <dbReference type="ChEBI" id="CHEBI:30616"/>
        <dbReference type="ChEBI" id="CHEBI:61977"/>
        <dbReference type="ChEBI" id="CHEBI:456216"/>
        <dbReference type="EC" id="2.7.11.1"/>
    </reaction>
</comment>
<dbReference type="Gene3D" id="1.10.510.10">
    <property type="entry name" value="Transferase(Phosphotransferase) domain 1"/>
    <property type="match status" value="1"/>
</dbReference>
<feature type="compositionally biased region" description="Polar residues" evidence="11">
    <location>
        <begin position="574"/>
        <end position="583"/>
    </location>
</feature>
<gene>
    <name evidence="13" type="ORF">M9Y10_011999</name>
</gene>
<dbReference type="Gene3D" id="3.30.200.20">
    <property type="entry name" value="Phosphorylase Kinase, domain 1"/>
    <property type="match status" value="1"/>
</dbReference>
<evidence type="ECO:0000256" key="7">
    <source>
        <dbReference type="ARBA" id="ARBA00047899"/>
    </source>
</evidence>
<feature type="compositionally biased region" description="Polar residues" evidence="11">
    <location>
        <begin position="431"/>
        <end position="458"/>
    </location>
</feature>
<keyword evidence="4 9" id="KW-0547">Nucleotide-binding</keyword>
<feature type="compositionally biased region" description="Low complexity" evidence="11">
    <location>
        <begin position="552"/>
        <end position="573"/>
    </location>
</feature>
<dbReference type="PANTHER" id="PTHR44899:SF3">
    <property type="entry name" value="SERINE_THREONINE-PROTEIN KINASE NEK1"/>
    <property type="match status" value="1"/>
</dbReference>
<dbReference type="SMART" id="SM00220">
    <property type="entry name" value="S_TKc"/>
    <property type="match status" value="1"/>
</dbReference>
<evidence type="ECO:0000256" key="3">
    <source>
        <dbReference type="ARBA" id="ARBA00022679"/>
    </source>
</evidence>